<keyword evidence="10" id="KW-0067">ATP-binding</keyword>
<dbReference type="Pfam" id="PF00512">
    <property type="entry name" value="HisKA"/>
    <property type="match status" value="1"/>
</dbReference>
<proteinExistence type="predicted"/>
<feature type="domain" description="Histidine kinase" evidence="15">
    <location>
        <begin position="156"/>
        <end position="376"/>
    </location>
</feature>
<dbReference type="Pfam" id="PF13493">
    <property type="entry name" value="DUF4118"/>
    <property type="match status" value="1"/>
</dbReference>
<dbReference type="Gene3D" id="1.10.287.130">
    <property type="match status" value="1"/>
</dbReference>
<feature type="transmembrane region" description="Helical" evidence="14">
    <location>
        <begin position="26"/>
        <end position="43"/>
    </location>
</feature>
<keyword evidence="8" id="KW-0547">Nucleotide-binding</keyword>
<dbReference type="GO" id="GO:0005524">
    <property type="term" value="F:ATP binding"/>
    <property type="evidence" value="ECO:0007669"/>
    <property type="project" value="UniProtKB-KW"/>
</dbReference>
<dbReference type="SUPFAM" id="SSF47384">
    <property type="entry name" value="Homodimeric domain of signal transducing histidine kinase"/>
    <property type="match status" value="1"/>
</dbReference>
<dbReference type="Gene3D" id="3.30.565.10">
    <property type="entry name" value="Histidine kinase-like ATPase, C-terminal domain"/>
    <property type="match status" value="1"/>
</dbReference>
<dbReference type="InterPro" id="IPR036890">
    <property type="entry name" value="HATPase_C_sf"/>
</dbReference>
<accession>A0A512D894</accession>
<comment type="caution">
    <text evidence="16">The sequence shown here is derived from an EMBL/GenBank/DDBJ whole genome shotgun (WGS) entry which is preliminary data.</text>
</comment>
<dbReference type="PANTHER" id="PTHR45569">
    <property type="entry name" value="SENSOR PROTEIN KDPD"/>
    <property type="match status" value="1"/>
</dbReference>
<evidence type="ECO:0000256" key="4">
    <source>
        <dbReference type="ARBA" id="ARBA00012438"/>
    </source>
</evidence>
<evidence type="ECO:0000256" key="13">
    <source>
        <dbReference type="ARBA" id="ARBA00023136"/>
    </source>
</evidence>
<dbReference type="InterPro" id="IPR036097">
    <property type="entry name" value="HisK_dim/P_sf"/>
</dbReference>
<keyword evidence="13 14" id="KW-0472">Membrane</keyword>
<sequence>MRARVSLSTLSGVVRGVGRTRRLSGVALALVGLPVGTALLLGLRDDLALASILLLYLLAIVVVAAVGGLVPAVLAAVLSFGLAYWFFTPPFHTVEVHGKDALVDLLVFGVVAGIVSAIVEVAARDRAASQRQLAEQAARTRELAAADRVRTALLAAVGHDLRTPLTSITAAVGALRQPGVSWSAEHQDELLLTIQESSDRLRSLVTNLVDMTRLRADAVTVRLGPVGLEEVVARALMRERRQDVDIDVDEALPPVLADAVLLERVVENLVENAVRFTPAGRQVEIRADVTAPGTADGDGRPLARLHVVDHGPGIPQERRTEMFSAFRQLDDRGPGPHVGLGLAIVQGFTEAMGAQVAASTTPGGGLTMTVTLPVAAS</sequence>
<dbReference type="SMART" id="SM00388">
    <property type="entry name" value="HisKA"/>
    <property type="match status" value="1"/>
</dbReference>
<keyword evidence="6" id="KW-0808">Transferase</keyword>
<evidence type="ECO:0000256" key="5">
    <source>
        <dbReference type="ARBA" id="ARBA00022553"/>
    </source>
</evidence>
<evidence type="ECO:0000259" key="15">
    <source>
        <dbReference type="PROSITE" id="PS50109"/>
    </source>
</evidence>
<gene>
    <name evidence="16" type="ORF">CAE01nite_04290</name>
</gene>
<dbReference type="InterPro" id="IPR003594">
    <property type="entry name" value="HATPase_dom"/>
</dbReference>
<dbReference type="Pfam" id="PF02518">
    <property type="entry name" value="HATPase_c"/>
    <property type="match status" value="1"/>
</dbReference>
<evidence type="ECO:0000256" key="11">
    <source>
        <dbReference type="ARBA" id="ARBA00022989"/>
    </source>
</evidence>
<keyword evidence="12" id="KW-0902">Two-component regulatory system</keyword>
<dbReference type="InterPro" id="IPR004358">
    <property type="entry name" value="Sig_transdc_His_kin-like_C"/>
</dbReference>
<dbReference type="SUPFAM" id="SSF55874">
    <property type="entry name" value="ATPase domain of HSP90 chaperone/DNA topoisomerase II/histidine kinase"/>
    <property type="match status" value="1"/>
</dbReference>
<dbReference type="InterPro" id="IPR003661">
    <property type="entry name" value="HisK_dim/P_dom"/>
</dbReference>
<evidence type="ECO:0000256" key="8">
    <source>
        <dbReference type="ARBA" id="ARBA00022741"/>
    </source>
</evidence>
<dbReference type="PROSITE" id="PS50109">
    <property type="entry name" value="HIS_KIN"/>
    <property type="match status" value="1"/>
</dbReference>
<dbReference type="InterPro" id="IPR038318">
    <property type="entry name" value="KdpD_sf"/>
</dbReference>
<evidence type="ECO:0000256" key="7">
    <source>
        <dbReference type="ARBA" id="ARBA00022692"/>
    </source>
</evidence>
<evidence type="ECO:0000256" key="3">
    <source>
        <dbReference type="ARBA" id="ARBA00004236"/>
    </source>
</evidence>
<keyword evidence="5" id="KW-0597">Phosphoprotein</keyword>
<dbReference type="EMBL" id="BJYY01000001">
    <property type="protein sequence ID" value="GEO32704.1"/>
    <property type="molecule type" value="Genomic_DNA"/>
</dbReference>
<dbReference type="Gene3D" id="1.20.120.620">
    <property type="entry name" value="Backbone structure of the membrane domain of e. Coli histidine kinase receptor kdpd"/>
    <property type="match status" value="1"/>
</dbReference>
<evidence type="ECO:0000256" key="1">
    <source>
        <dbReference type="ARBA" id="ARBA00000085"/>
    </source>
</evidence>
<organism evidence="16 17">
    <name type="scientific">Cellulomonas aerilata</name>
    <dbReference type="NCBI Taxonomy" id="515326"/>
    <lineage>
        <taxon>Bacteria</taxon>
        <taxon>Bacillati</taxon>
        <taxon>Actinomycetota</taxon>
        <taxon>Actinomycetes</taxon>
        <taxon>Micrococcales</taxon>
        <taxon>Cellulomonadaceae</taxon>
        <taxon>Cellulomonas</taxon>
    </lineage>
</organism>
<dbReference type="InterPro" id="IPR025201">
    <property type="entry name" value="KdpD_TM"/>
</dbReference>
<feature type="transmembrane region" description="Helical" evidence="14">
    <location>
        <begin position="55"/>
        <end position="85"/>
    </location>
</feature>
<evidence type="ECO:0000313" key="17">
    <source>
        <dbReference type="Proteomes" id="UP000321181"/>
    </source>
</evidence>
<evidence type="ECO:0000256" key="6">
    <source>
        <dbReference type="ARBA" id="ARBA00022679"/>
    </source>
</evidence>
<evidence type="ECO:0000256" key="14">
    <source>
        <dbReference type="SAM" id="Phobius"/>
    </source>
</evidence>
<reference evidence="16 17" key="1">
    <citation type="submission" date="2019-07" db="EMBL/GenBank/DDBJ databases">
        <title>Whole genome shotgun sequence of Cellulomonas aerilata NBRC 106308.</title>
        <authorList>
            <person name="Hosoyama A."/>
            <person name="Uohara A."/>
            <person name="Ohji S."/>
            <person name="Ichikawa N."/>
        </authorList>
    </citation>
    <scope>NUCLEOTIDE SEQUENCE [LARGE SCALE GENOMIC DNA]</scope>
    <source>
        <strain evidence="16 17">NBRC 106308</strain>
    </source>
</reference>
<dbReference type="PRINTS" id="PR00344">
    <property type="entry name" value="BCTRLSENSOR"/>
</dbReference>
<dbReference type="GO" id="GO:0000155">
    <property type="term" value="F:phosphorelay sensor kinase activity"/>
    <property type="evidence" value="ECO:0007669"/>
    <property type="project" value="InterPro"/>
</dbReference>
<dbReference type="GO" id="GO:0005886">
    <property type="term" value="C:plasma membrane"/>
    <property type="evidence" value="ECO:0007669"/>
    <property type="project" value="UniProtKB-SubCell"/>
</dbReference>
<evidence type="ECO:0000256" key="9">
    <source>
        <dbReference type="ARBA" id="ARBA00022777"/>
    </source>
</evidence>
<dbReference type="CDD" id="cd00075">
    <property type="entry name" value="HATPase"/>
    <property type="match status" value="1"/>
</dbReference>
<dbReference type="CDD" id="cd00082">
    <property type="entry name" value="HisKA"/>
    <property type="match status" value="1"/>
</dbReference>
<dbReference type="OrthoDB" id="9806130at2"/>
<dbReference type="SMART" id="SM00387">
    <property type="entry name" value="HATPase_c"/>
    <property type="match status" value="1"/>
</dbReference>
<dbReference type="InterPro" id="IPR052023">
    <property type="entry name" value="Histidine_kinase_KdpD"/>
</dbReference>
<keyword evidence="7 14" id="KW-0812">Transmembrane</keyword>
<evidence type="ECO:0000256" key="2">
    <source>
        <dbReference type="ARBA" id="ARBA00004141"/>
    </source>
</evidence>
<dbReference type="AlphaFoldDB" id="A0A512D894"/>
<name>A0A512D894_9CELL</name>
<comment type="catalytic activity">
    <reaction evidence="1">
        <text>ATP + protein L-histidine = ADP + protein N-phospho-L-histidine.</text>
        <dbReference type="EC" id="2.7.13.3"/>
    </reaction>
</comment>
<dbReference type="EC" id="2.7.13.3" evidence="4"/>
<comment type="subcellular location">
    <subcellularLocation>
        <location evidence="3">Cell membrane</location>
    </subcellularLocation>
    <subcellularLocation>
        <location evidence="2">Membrane</location>
        <topology evidence="2">Multi-pass membrane protein</topology>
    </subcellularLocation>
</comment>
<keyword evidence="11 14" id="KW-1133">Transmembrane helix</keyword>
<dbReference type="Proteomes" id="UP000321181">
    <property type="component" value="Unassembled WGS sequence"/>
</dbReference>
<dbReference type="PANTHER" id="PTHR45569:SF1">
    <property type="entry name" value="SENSOR PROTEIN KDPD"/>
    <property type="match status" value="1"/>
</dbReference>
<evidence type="ECO:0000256" key="12">
    <source>
        <dbReference type="ARBA" id="ARBA00023012"/>
    </source>
</evidence>
<feature type="transmembrane region" description="Helical" evidence="14">
    <location>
        <begin position="105"/>
        <end position="123"/>
    </location>
</feature>
<keyword evidence="17" id="KW-1185">Reference proteome</keyword>
<evidence type="ECO:0000256" key="10">
    <source>
        <dbReference type="ARBA" id="ARBA00022840"/>
    </source>
</evidence>
<dbReference type="InterPro" id="IPR005467">
    <property type="entry name" value="His_kinase_dom"/>
</dbReference>
<keyword evidence="9" id="KW-0418">Kinase</keyword>
<protein>
    <recommendedName>
        <fullName evidence="4">histidine kinase</fullName>
        <ecNumber evidence="4">2.7.13.3</ecNumber>
    </recommendedName>
</protein>
<evidence type="ECO:0000313" key="16">
    <source>
        <dbReference type="EMBL" id="GEO32704.1"/>
    </source>
</evidence>